<name>A0AAV3XRC7_9CYAN</name>
<dbReference type="InterPro" id="IPR004291">
    <property type="entry name" value="Transposase_IS66_central"/>
</dbReference>
<keyword evidence="3" id="KW-1185">Reference proteome</keyword>
<evidence type="ECO:0000313" key="3">
    <source>
        <dbReference type="Proteomes" id="UP001050975"/>
    </source>
</evidence>
<evidence type="ECO:0000313" key="2">
    <source>
        <dbReference type="EMBL" id="GET43770.1"/>
    </source>
</evidence>
<dbReference type="Pfam" id="PF03050">
    <property type="entry name" value="DDE_Tnp_IS66"/>
    <property type="match status" value="1"/>
</dbReference>
<dbReference type="Proteomes" id="UP001050975">
    <property type="component" value="Unassembled WGS sequence"/>
</dbReference>
<reference evidence="2" key="1">
    <citation type="submission" date="2019-10" db="EMBL/GenBank/DDBJ databases">
        <title>Draft genome sequece of Microseira wollei NIES-4236.</title>
        <authorList>
            <person name="Yamaguchi H."/>
            <person name="Suzuki S."/>
            <person name="Kawachi M."/>
        </authorList>
    </citation>
    <scope>NUCLEOTIDE SEQUENCE</scope>
    <source>
        <strain evidence="2">NIES-4236</strain>
    </source>
</reference>
<dbReference type="InterPro" id="IPR043502">
    <property type="entry name" value="DNA/RNA_pol_sf"/>
</dbReference>
<accession>A0AAV3XRC7</accession>
<gene>
    <name evidence="2" type="ORF">MiSe_85950</name>
</gene>
<organism evidence="2 3">
    <name type="scientific">Microseira wollei NIES-4236</name>
    <dbReference type="NCBI Taxonomy" id="2530354"/>
    <lineage>
        <taxon>Bacteria</taxon>
        <taxon>Bacillati</taxon>
        <taxon>Cyanobacteriota</taxon>
        <taxon>Cyanophyceae</taxon>
        <taxon>Oscillatoriophycideae</taxon>
        <taxon>Aerosakkonematales</taxon>
        <taxon>Aerosakkonemataceae</taxon>
        <taxon>Microseira</taxon>
    </lineage>
</organism>
<dbReference type="RefSeq" id="WP_226592906.1">
    <property type="nucleotide sequence ID" value="NZ_BLAY01000251.1"/>
</dbReference>
<feature type="domain" description="Transposase IS66 central" evidence="1">
    <location>
        <begin position="112"/>
        <end position="228"/>
    </location>
</feature>
<dbReference type="SUPFAM" id="SSF56672">
    <property type="entry name" value="DNA/RNA polymerases"/>
    <property type="match status" value="1"/>
</dbReference>
<dbReference type="EMBL" id="BLAY01000251">
    <property type="protein sequence ID" value="GET43770.1"/>
    <property type="molecule type" value="Genomic_DNA"/>
</dbReference>
<proteinExistence type="predicted"/>
<protein>
    <submittedName>
        <fullName evidence="2">Transposase, unclassified family protein</fullName>
    </submittedName>
</protein>
<sequence>MSDIIKTQHSLAIKAKHNLDHQFDHLYRLICREESIRTAIKAVLSHQGARTAGIDGMTKKTLATETAQAELVRELQAKLKSKQFRPVPVRRVYIPKANGKQRPLGIPTLKDRQLCWAHLKREFIKISERPGVCKELGTRLVQQQEKLFELWQRVSDGTLARGDFIELVKDIRRQIVSLLQQAADYEITSKEKTPLAKTVRTCRQLLKVEGAMWLFVTTPGVEPTNNAAL</sequence>
<comment type="caution">
    <text evidence="2">The sequence shown here is derived from an EMBL/GenBank/DDBJ whole genome shotgun (WGS) entry which is preliminary data.</text>
</comment>
<evidence type="ECO:0000259" key="1">
    <source>
        <dbReference type="Pfam" id="PF03050"/>
    </source>
</evidence>
<dbReference type="AlphaFoldDB" id="A0AAV3XRC7"/>